<dbReference type="KEGG" id="hsd:SD1D_1407"/>
<dbReference type="EMBL" id="LN879430">
    <property type="protein sequence ID" value="CUH92953.1"/>
    <property type="molecule type" value="Genomic_DNA"/>
</dbReference>
<gene>
    <name evidence="2" type="ORF">SD1D_1407</name>
</gene>
<accession>A0A0K8J6H8</accession>
<reference evidence="3" key="1">
    <citation type="submission" date="2015-09" db="EMBL/GenBank/DDBJ databases">
        <authorList>
            <person name="Wibberg D."/>
        </authorList>
    </citation>
    <scope>NUCLEOTIDE SEQUENCE [LARGE SCALE GENOMIC DNA]</scope>
    <source>
        <strain evidence="3">SD1D</strain>
    </source>
</reference>
<dbReference type="SUPFAM" id="SSF55729">
    <property type="entry name" value="Acyl-CoA N-acyltransferases (Nat)"/>
    <property type="match status" value="1"/>
</dbReference>
<dbReference type="CDD" id="cd04301">
    <property type="entry name" value="NAT_SF"/>
    <property type="match status" value="1"/>
</dbReference>
<dbReference type="GO" id="GO:0016747">
    <property type="term" value="F:acyltransferase activity, transferring groups other than amino-acyl groups"/>
    <property type="evidence" value="ECO:0007669"/>
    <property type="project" value="InterPro"/>
</dbReference>
<proteinExistence type="predicted"/>
<organism evidence="2 3">
    <name type="scientific">Herbinix luporum</name>
    <dbReference type="NCBI Taxonomy" id="1679721"/>
    <lineage>
        <taxon>Bacteria</taxon>
        <taxon>Bacillati</taxon>
        <taxon>Bacillota</taxon>
        <taxon>Clostridia</taxon>
        <taxon>Lachnospirales</taxon>
        <taxon>Lachnospiraceae</taxon>
        <taxon>Herbinix</taxon>
    </lineage>
</organism>
<evidence type="ECO:0000313" key="3">
    <source>
        <dbReference type="Proteomes" id="UP000196053"/>
    </source>
</evidence>
<feature type="domain" description="N-acetyltransferase" evidence="1">
    <location>
        <begin position="4"/>
        <end position="158"/>
    </location>
</feature>
<protein>
    <recommendedName>
        <fullName evidence="1">N-acetyltransferase domain-containing protein</fullName>
    </recommendedName>
</protein>
<dbReference type="Proteomes" id="UP000196053">
    <property type="component" value="Chromosome I"/>
</dbReference>
<keyword evidence="3" id="KW-1185">Reference proteome</keyword>
<dbReference type="Gene3D" id="3.40.630.30">
    <property type="match status" value="1"/>
</dbReference>
<dbReference type="RefSeq" id="WP_087758841.1">
    <property type="nucleotide sequence ID" value="NZ_JANWKB010000061.1"/>
</dbReference>
<dbReference type="PROSITE" id="PS51186">
    <property type="entry name" value="GNAT"/>
    <property type="match status" value="1"/>
</dbReference>
<dbReference type="InterPro" id="IPR016181">
    <property type="entry name" value="Acyl_CoA_acyltransferase"/>
</dbReference>
<evidence type="ECO:0000313" key="2">
    <source>
        <dbReference type="EMBL" id="CUH92953.1"/>
    </source>
</evidence>
<sequence length="274" mass="31104">MNYLIIRKETPADYKSVELLTMRAFWNIHGPGCNEHLIVSKLRQSQDYLPEISRVAELNGKVVGAIYYSKAKVVDDKTEHEVITFGPLAVEPTLQNSGIGKALLEYTIKLAKEAGYSGIIITGEPTYYPKWGFLTCDKFGITDAEGKNYDALMCLPLNEKLFASVHGKFIESPVFKECDDIEEIEHIGVEFPAYRKVKIQDGFLMLLDKRLGVIEAVDGDNYYVKFWELIIPAKLSKDFKKVSDMPKVGDDVLFLWKKDDKSEIISVCKNMLEE</sequence>
<name>A0A0K8J6H8_9FIRM</name>
<dbReference type="Pfam" id="PF00583">
    <property type="entry name" value="Acetyltransf_1"/>
    <property type="match status" value="1"/>
</dbReference>
<evidence type="ECO:0000259" key="1">
    <source>
        <dbReference type="PROSITE" id="PS51186"/>
    </source>
</evidence>
<dbReference type="AlphaFoldDB" id="A0A0K8J6H8"/>
<dbReference type="OrthoDB" id="9809485at2"/>
<dbReference type="InterPro" id="IPR000182">
    <property type="entry name" value="GNAT_dom"/>
</dbReference>